<evidence type="ECO:0000256" key="6">
    <source>
        <dbReference type="ARBA" id="ARBA00023157"/>
    </source>
</evidence>
<feature type="transmembrane region" description="Helical" evidence="8">
    <location>
        <begin position="693"/>
        <end position="712"/>
    </location>
</feature>
<dbReference type="InterPro" id="IPR036774">
    <property type="entry name" value="ERV/ALR_sulphydryl_oxid_sf"/>
</dbReference>
<keyword evidence="8" id="KW-0812">Transmembrane</keyword>
<dbReference type="Pfam" id="PF04777">
    <property type="entry name" value="Evr1_Alr"/>
    <property type="match status" value="1"/>
</dbReference>
<keyword evidence="3" id="KW-0732">Signal</keyword>
<evidence type="ECO:0000313" key="11">
    <source>
        <dbReference type="Proteomes" id="UP000419144"/>
    </source>
</evidence>
<dbReference type="Proteomes" id="UP000419144">
    <property type="component" value="Unassembled WGS sequence"/>
</dbReference>
<keyword evidence="6" id="KW-1015">Disulfide bond</keyword>
<keyword evidence="2 8" id="KW-0285">Flavoprotein</keyword>
<sequence>MLFVTLRHAVMYACAWVCLSRSRSFPSAIGETATFFSRYALCVCVCASLIILSPPDQLLPPSPASMNSIAANTTRSLVSLIREPAHQTSGRLSLTTTSRRTSSVWTSHSISIPFSPSEPARSPLPDNSVHTATASACCVFFSRVCFPVLPREACGVGGAVSILAFLVACFSRLSNPPLPLSMAQIHQLAVAALCVCSLGVLYSLGVAARDSEPRSLFRDALEVVDIENTRLKELHEFAHVCPWILVTYLDSCGHCRYSAPLVARIAQETLGDHGDALNEVTVAALNCEVNMDDCRELGVVGVPSFYFLFPPGMPVNATTLVPVVANKKLIDKGSVEEKPIMMTRTLMGRGANPKSHFNTARNLWVGASRNLWGATDKERCLHMRTYLRNSKESDTAGADTGRDRHATGAANFVEDTTFHVTDVANAFFETLYHEVALGGLESAARRRALFQFLRIVQQRLPGLGADVLLYYMNASRGPNDSQSSGAAFSSFSIGDWQNLVLSAGIPYKGTPRHLSWRTCRGSSWRYRGFPCGMWLLYHSLTVNTAGGAGNNNAEVLPIILEYARHFFACDSCLAHFLRFQPDDTDPVLQLWRFHNEVNRRLAMPGEGEDPLVPKKIFPTVEQCPTCLYTDVAGKEEDRFVETEVSKYLRSRYKWNPTELHEGTVKVTGSTTKRSANNPRDHTEVYYNSLSLDVLLTIILVFMAVVLGMVYVLRRRHLSIAKRRRPIAPFRGRV</sequence>
<dbReference type="OrthoDB" id="59470at2759"/>
<dbReference type="Pfam" id="PF00085">
    <property type="entry name" value="Thioredoxin"/>
    <property type="match status" value="1"/>
</dbReference>
<keyword evidence="4 8" id="KW-0274">FAD</keyword>
<evidence type="ECO:0000256" key="1">
    <source>
        <dbReference type="ARBA" id="ARBA00001974"/>
    </source>
</evidence>
<dbReference type="SUPFAM" id="SSF52833">
    <property type="entry name" value="Thioredoxin-like"/>
    <property type="match status" value="1"/>
</dbReference>
<keyword evidence="7" id="KW-0325">Glycoprotein</keyword>
<evidence type="ECO:0000256" key="8">
    <source>
        <dbReference type="RuleBase" id="RU371123"/>
    </source>
</evidence>
<dbReference type="EMBL" id="BLBS01000042">
    <property type="protein sequence ID" value="GET90627.1"/>
    <property type="molecule type" value="Genomic_DNA"/>
</dbReference>
<proteinExistence type="predicted"/>
<dbReference type="EC" id="1.8.3.2" evidence="8"/>
<reference evidence="10" key="1">
    <citation type="submission" date="2019-11" db="EMBL/GenBank/DDBJ databases">
        <title>Leishmania tarentolae CDS.</title>
        <authorList>
            <person name="Goto Y."/>
            <person name="Yamagishi J."/>
        </authorList>
    </citation>
    <scope>NUCLEOTIDE SEQUENCE [LARGE SCALE GENOMIC DNA]</scope>
    <source>
        <strain evidence="10">Parrot Tar II</strain>
    </source>
</reference>
<dbReference type="FunFam" id="1.20.120.310:FF:000010">
    <property type="entry name" value="Sulfhydryl oxidase"/>
    <property type="match status" value="1"/>
</dbReference>
<dbReference type="Pfam" id="PF22220">
    <property type="entry name" value="QSOX_pErv"/>
    <property type="match status" value="1"/>
</dbReference>
<dbReference type="InterPro" id="IPR036249">
    <property type="entry name" value="Thioredoxin-like_sf"/>
</dbReference>
<evidence type="ECO:0000256" key="4">
    <source>
        <dbReference type="ARBA" id="ARBA00022827"/>
    </source>
</evidence>
<keyword evidence="8" id="KW-1133">Transmembrane helix</keyword>
<dbReference type="Gene3D" id="3.40.30.10">
    <property type="entry name" value="Glutaredoxin"/>
    <property type="match status" value="1"/>
</dbReference>
<dbReference type="SUPFAM" id="SSF69000">
    <property type="entry name" value="FAD-dependent thiol oxidase"/>
    <property type="match status" value="1"/>
</dbReference>
<dbReference type="PROSITE" id="PS51324">
    <property type="entry name" value="ERV_ALR"/>
    <property type="match status" value="1"/>
</dbReference>
<accession>A0A640KSV8</accession>
<dbReference type="CDD" id="cd02961">
    <property type="entry name" value="PDI_a_family"/>
    <property type="match status" value="1"/>
</dbReference>
<evidence type="ECO:0000256" key="2">
    <source>
        <dbReference type="ARBA" id="ARBA00022630"/>
    </source>
</evidence>
<keyword evidence="11" id="KW-1185">Reference proteome</keyword>
<dbReference type="AlphaFoldDB" id="A0A640KSV8"/>
<evidence type="ECO:0000256" key="5">
    <source>
        <dbReference type="ARBA" id="ARBA00023002"/>
    </source>
</evidence>
<keyword evidence="8" id="KW-0472">Membrane</keyword>
<dbReference type="InterPro" id="IPR039798">
    <property type="entry name" value="Sulfhydryl_oxidase"/>
</dbReference>
<dbReference type="InterPro" id="IPR017905">
    <property type="entry name" value="ERV/ALR_sulphydryl_oxidase"/>
</dbReference>
<evidence type="ECO:0000256" key="3">
    <source>
        <dbReference type="ARBA" id="ARBA00022729"/>
    </source>
</evidence>
<dbReference type="GO" id="GO:0006457">
    <property type="term" value="P:protein folding"/>
    <property type="evidence" value="ECO:0007669"/>
    <property type="project" value="TreeGrafter"/>
</dbReference>
<dbReference type="VEuPathDB" id="TriTrypDB:LtaPh_3005000"/>
<feature type="domain" description="ERV/ALR sulfhydryl oxidase" evidence="9">
    <location>
        <begin position="522"/>
        <end position="616"/>
    </location>
</feature>
<comment type="catalytic activity">
    <reaction evidence="8">
        <text>2 R'C(R)SH + O2 = R'C(R)S-S(R)CR' + H2O2</text>
        <dbReference type="Rhea" id="RHEA:17357"/>
        <dbReference type="ChEBI" id="CHEBI:15379"/>
        <dbReference type="ChEBI" id="CHEBI:16240"/>
        <dbReference type="ChEBI" id="CHEBI:16520"/>
        <dbReference type="ChEBI" id="CHEBI:17412"/>
        <dbReference type="EC" id="1.8.3.2"/>
    </reaction>
</comment>
<name>A0A640KSV8_LEITA</name>
<gene>
    <name evidence="10" type="ORF">LtaPh_3005000</name>
</gene>
<evidence type="ECO:0000256" key="7">
    <source>
        <dbReference type="ARBA" id="ARBA00023180"/>
    </source>
</evidence>
<dbReference type="InterPro" id="IPR053995">
    <property type="entry name" value="QSOX_pErv"/>
</dbReference>
<comment type="caution">
    <text evidence="10">The sequence shown here is derived from an EMBL/GenBank/DDBJ whole genome shotgun (WGS) entry which is preliminary data.</text>
</comment>
<comment type="cofactor">
    <cofactor evidence="1 8">
        <name>FAD</name>
        <dbReference type="ChEBI" id="CHEBI:57692"/>
    </cofactor>
</comment>
<protein>
    <recommendedName>
        <fullName evidence="8">Sulfhydryl oxidase</fullName>
        <ecNumber evidence="8">1.8.3.2</ecNumber>
    </recommendedName>
</protein>
<evidence type="ECO:0000313" key="10">
    <source>
        <dbReference type="EMBL" id="GET90627.1"/>
    </source>
</evidence>
<dbReference type="PANTHER" id="PTHR22897">
    <property type="entry name" value="QUIESCIN Q6-RELATED SULFHYDRYL OXIDASE"/>
    <property type="match status" value="1"/>
</dbReference>
<dbReference type="GO" id="GO:0016971">
    <property type="term" value="F:flavin-dependent sulfhydryl oxidase activity"/>
    <property type="evidence" value="ECO:0007669"/>
    <property type="project" value="InterPro"/>
</dbReference>
<dbReference type="GO" id="GO:0005615">
    <property type="term" value="C:extracellular space"/>
    <property type="evidence" value="ECO:0007669"/>
    <property type="project" value="TreeGrafter"/>
</dbReference>
<dbReference type="GO" id="GO:0003756">
    <property type="term" value="F:protein disulfide isomerase activity"/>
    <property type="evidence" value="ECO:0007669"/>
    <property type="project" value="TreeGrafter"/>
</dbReference>
<keyword evidence="5 8" id="KW-0560">Oxidoreductase</keyword>
<evidence type="ECO:0000259" key="9">
    <source>
        <dbReference type="PROSITE" id="PS51324"/>
    </source>
</evidence>
<dbReference type="InterPro" id="IPR013766">
    <property type="entry name" value="Thioredoxin_domain"/>
</dbReference>
<dbReference type="PANTHER" id="PTHR22897:SF8">
    <property type="entry name" value="SULFHYDRYL OXIDASE"/>
    <property type="match status" value="1"/>
</dbReference>
<dbReference type="GO" id="GO:0000139">
    <property type="term" value="C:Golgi membrane"/>
    <property type="evidence" value="ECO:0007669"/>
    <property type="project" value="TreeGrafter"/>
</dbReference>
<organism evidence="10 11">
    <name type="scientific">Leishmania tarentolae</name>
    <name type="common">Sauroleishmania tarentolae</name>
    <dbReference type="NCBI Taxonomy" id="5689"/>
    <lineage>
        <taxon>Eukaryota</taxon>
        <taxon>Discoba</taxon>
        <taxon>Euglenozoa</taxon>
        <taxon>Kinetoplastea</taxon>
        <taxon>Metakinetoplastina</taxon>
        <taxon>Trypanosomatida</taxon>
        <taxon>Trypanosomatidae</taxon>
        <taxon>Leishmaniinae</taxon>
        <taxon>Leishmania</taxon>
        <taxon>lizard Leishmania</taxon>
    </lineage>
</organism>
<dbReference type="Gene3D" id="1.20.120.310">
    <property type="entry name" value="ERV/ALR sulfhydryl oxidase domain"/>
    <property type="match status" value="1"/>
</dbReference>